<dbReference type="SMART" id="SM00448">
    <property type="entry name" value="REC"/>
    <property type="match status" value="1"/>
</dbReference>
<evidence type="ECO:0000313" key="14">
    <source>
        <dbReference type="EMBL" id="ASN26993.1"/>
    </source>
</evidence>
<dbReference type="GO" id="GO:0000156">
    <property type="term" value="F:phosphorelay response regulator activity"/>
    <property type="evidence" value="ECO:0007669"/>
    <property type="project" value="TreeGrafter"/>
</dbReference>
<dbReference type="InterPro" id="IPR001789">
    <property type="entry name" value="Sig_transdc_resp-reg_receiver"/>
</dbReference>
<dbReference type="CDD" id="cd00383">
    <property type="entry name" value="trans_reg_C"/>
    <property type="match status" value="1"/>
</dbReference>
<keyword evidence="4" id="KW-0902">Two-component regulatory system</keyword>
<name>A0A221P3Z2_9ACTN</name>
<evidence type="ECO:0000256" key="10">
    <source>
        <dbReference type="PROSITE-ProRule" id="PRU00169"/>
    </source>
</evidence>
<gene>
    <name evidence="14" type="ORF">LK07_26580</name>
</gene>
<dbReference type="AlphaFoldDB" id="A0A221P3Z2"/>
<feature type="DNA-binding region" description="OmpR/PhoB-type" evidence="11">
    <location>
        <begin position="140"/>
        <end position="239"/>
    </location>
</feature>
<dbReference type="InterPro" id="IPR011006">
    <property type="entry name" value="CheY-like_superfamily"/>
</dbReference>
<dbReference type="GO" id="GO:0032993">
    <property type="term" value="C:protein-DNA complex"/>
    <property type="evidence" value="ECO:0007669"/>
    <property type="project" value="TreeGrafter"/>
</dbReference>
<dbReference type="GO" id="GO:0000987">
    <property type="term" value="F:cis-regulatory region sequence-specific DNA binding"/>
    <property type="evidence" value="ECO:0007669"/>
    <property type="project" value="UniProtKB-ARBA"/>
</dbReference>
<dbReference type="PROSITE" id="PS50110">
    <property type="entry name" value="RESPONSE_REGULATORY"/>
    <property type="match status" value="1"/>
</dbReference>
<keyword evidence="2" id="KW-0963">Cytoplasm</keyword>
<dbReference type="InterPro" id="IPR039420">
    <property type="entry name" value="WalR-like"/>
</dbReference>
<dbReference type="Proteomes" id="UP000031501">
    <property type="component" value="Chromosome"/>
</dbReference>
<accession>A0A221P3Z2</accession>
<dbReference type="Gene3D" id="3.40.50.2300">
    <property type="match status" value="1"/>
</dbReference>
<evidence type="ECO:0000256" key="7">
    <source>
        <dbReference type="ARBA" id="ARBA00023163"/>
    </source>
</evidence>
<evidence type="ECO:0000256" key="4">
    <source>
        <dbReference type="ARBA" id="ARBA00023012"/>
    </source>
</evidence>
<dbReference type="InterPro" id="IPR036388">
    <property type="entry name" value="WH-like_DNA-bd_sf"/>
</dbReference>
<dbReference type="PROSITE" id="PS51755">
    <property type="entry name" value="OMPR_PHOB"/>
    <property type="match status" value="1"/>
</dbReference>
<dbReference type="GO" id="GO:0042802">
    <property type="term" value="F:identical protein binding"/>
    <property type="evidence" value="ECO:0007669"/>
    <property type="project" value="UniProtKB-ARBA"/>
</dbReference>
<evidence type="ECO:0000256" key="9">
    <source>
        <dbReference type="ARBA" id="ARBA00074083"/>
    </source>
</evidence>
<evidence type="ECO:0000256" key="6">
    <source>
        <dbReference type="ARBA" id="ARBA00023125"/>
    </source>
</evidence>
<evidence type="ECO:0000256" key="2">
    <source>
        <dbReference type="ARBA" id="ARBA00022490"/>
    </source>
</evidence>
<keyword evidence="15" id="KW-1185">Reference proteome</keyword>
<feature type="domain" description="OmpR/PhoB-type" evidence="13">
    <location>
        <begin position="140"/>
        <end position="239"/>
    </location>
</feature>
<dbReference type="SUPFAM" id="SSF52172">
    <property type="entry name" value="CheY-like"/>
    <property type="match status" value="1"/>
</dbReference>
<sequence>MVSPNGGTPQTPTRVLVVDDEPQIVRALVISLKARGYEADAASDGRSALELAASRRPDVVVLDLGLPDMDGIDVIRGLRGWTRVPILVLSARHSSKEKVQALDAGADDYVTKPFGMDELLARLRAAVRRAEPVGPAEDDLRVVETEGFTVDLAAKRVSRAGRDVRLTPTEWHLLEVLVRNTGRLVGQKQLLQEVWGPSYGTETNYLRVYMAQLRRKLETDPSHPKHFVTEPGMGYRFEK</sequence>
<organism evidence="14 15">
    <name type="scientific">Streptomyces pluripotens</name>
    <dbReference type="NCBI Taxonomy" id="1355015"/>
    <lineage>
        <taxon>Bacteria</taxon>
        <taxon>Bacillati</taxon>
        <taxon>Actinomycetota</taxon>
        <taxon>Actinomycetes</taxon>
        <taxon>Kitasatosporales</taxon>
        <taxon>Streptomycetaceae</taxon>
        <taxon>Streptomyces</taxon>
    </lineage>
</organism>
<evidence type="ECO:0000259" key="13">
    <source>
        <dbReference type="PROSITE" id="PS51755"/>
    </source>
</evidence>
<dbReference type="Gene3D" id="6.10.250.690">
    <property type="match status" value="1"/>
</dbReference>
<feature type="domain" description="Response regulatory" evidence="12">
    <location>
        <begin position="14"/>
        <end position="127"/>
    </location>
</feature>
<dbReference type="GO" id="GO:0045893">
    <property type="term" value="P:positive regulation of DNA-templated transcription"/>
    <property type="evidence" value="ECO:0007669"/>
    <property type="project" value="UniProtKB-ARBA"/>
</dbReference>
<comment type="subcellular location">
    <subcellularLocation>
        <location evidence="1">Cytoplasm</location>
    </subcellularLocation>
</comment>
<keyword evidence="5" id="KW-0805">Transcription regulation</keyword>
<dbReference type="GO" id="GO:0005829">
    <property type="term" value="C:cytosol"/>
    <property type="evidence" value="ECO:0007669"/>
    <property type="project" value="TreeGrafter"/>
</dbReference>
<evidence type="ECO:0000256" key="11">
    <source>
        <dbReference type="PROSITE-ProRule" id="PRU01091"/>
    </source>
</evidence>
<keyword evidence="3 10" id="KW-0597">Phosphoprotein</keyword>
<evidence type="ECO:0000313" key="15">
    <source>
        <dbReference type="Proteomes" id="UP000031501"/>
    </source>
</evidence>
<dbReference type="FunFam" id="3.40.50.2300:FF:000021">
    <property type="entry name" value="Two-component system response regulator KdpE"/>
    <property type="match status" value="1"/>
</dbReference>
<evidence type="ECO:0000256" key="5">
    <source>
        <dbReference type="ARBA" id="ARBA00023015"/>
    </source>
</evidence>
<comment type="function">
    <text evidence="8">Member of the two-component regulatory system KdpD/KdpE involved in the regulation of the kdp operon. Upon phosphorylation by KdpD, functions as a transcription regulator by direct binding to promoter regions of target genes to positively regulate their expression.</text>
</comment>
<dbReference type="Pfam" id="PF00072">
    <property type="entry name" value="Response_reg"/>
    <property type="match status" value="1"/>
</dbReference>
<dbReference type="OrthoDB" id="9802426at2"/>
<dbReference type="STRING" id="1355015.LK06_025420"/>
<evidence type="ECO:0000256" key="8">
    <source>
        <dbReference type="ARBA" id="ARBA00057085"/>
    </source>
</evidence>
<keyword evidence="6 11" id="KW-0238">DNA-binding</keyword>
<feature type="modified residue" description="4-aspartylphosphate" evidence="10">
    <location>
        <position position="63"/>
    </location>
</feature>
<proteinExistence type="predicted"/>
<dbReference type="PANTHER" id="PTHR48111">
    <property type="entry name" value="REGULATOR OF RPOS"/>
    <property type="match status" value="1"/>
</dbReference>
<dbReference type="CDD" id="cd17620">
    <property type="entry name" value="REC_OmpR_KdpE-like"/>
    <property type="match status" value="1"/>
</dbReference>
<dbReference type="SMART" id="SM00862">
    <property type="entry name" value="Trans_reg_C"/>
    <property type="match status" value="1"/>
</dbReference>
<dbReference type="Pfam" id="PF00486">
    <property type="entry name" value="Trans_reg_C"/>
    <property type="match status" value="1"/>
</dbReference>
<dbReference type="KEGG" id="splu:LK06_025420"/>
<evidence type="ECO:0000256" key="3">
    <source>
        <dbReference type="ARBA" id="ARBA00022553"/>
    </source>
</evidence>
<dbReference type="InterPro" id="IPR001867">
    <property type="entry name" value="OmpR/PhoB-type_DNA-bd"/>
</dbReference>
<dbReference type="FunFam" id="1.10.10.10:FF:000210">
    <property type="entry name" value="Winged-helix transcriptional response regulator KdpE"/>
    <property type="match status" value="1"/>
</dbReference>
<dbReference type="Gene3D" id="1.10.10.10">
    <property type="entry name" value="Winged helix-like DNA-binding domain superfamily/Winged helix DNA-binding domain"/>
    <property type="match status" value="1"/>
</dbReference>
<evidence type="ECO:0000256" key="1">
    <source>
        <dbReference type="ARBA" id="ARBA00004496"/>
    </source>
</evidence>
<protein>
    <recommendedName>
        <fullName evidence="9">Transcriptional regulatory protein KdpE</fullName>
    </recommendedName>
</protein>
<keyword evidence="7" id="KW-0804">Transcription</keyword>
<dbReference type="EMBL" id="CP022433">
    <property type="protein sequence ID" value="ASN26993.1"/>
    <property type="molecule type" value="Genomic_DNA"/>
</dbReference>
<dbReference type="RefSeq" id="WP_052319020.1">
    <property type="nucleotide sequence ID" value="NZ_CP021080.1"/>
</dbReference>
<reference evidence="14 15" key="1">
    <citation type="submission" date="2017-07" db="EMBL/GenBank/DDBJ databases">
        <title>Genome sequence of Streptomyces pluripotens MUSC 137T.</title>
        <authorList>
            <person name="Ser H.-L."/>
            <person name="Lee L.-H."/>
        </authorList>
    </citation>
    <scope>NUCLEOTIDE SEQUENCE [LARGE SCALE GENOMIC DNA]</scope>
    <source>
        <strain evidence="14 15">MUSC 137</strain>
    </source>
</reference>
<dbReference type="PANTHER" id="PTHR48111:SF50">
    <property type="entry name" value="KDP OPERON TRANSCRIPTIONAL REGULATORY PROTEIN KDPE"/>
    <property type="match status" value="1"/>
</dbReference>
<evidence type="ECO:0000259" key="12">
    <source>
        <dbReference type="PROSITE" id="PS50110"/>
    </source>
</evidence>